<dbReference type="PANTHER" id="PTHR46558:SF11">
    <property type="entry name" value="HTH-TYPE TRANSCRIPTIONAL REGULATOR XRE"/>
    <property type="match status" value="1"/>
</dbReference>
<protein>
    <submittedName>
        <fullName evidence="2">XRE family transcriptional regulator</fullName>
    </submittedName>
</protein>
<dbReference type="EMBL" id="PYNF01000006">
    <property type="protein sequence ID" value="PSU99204.1"/>
    <property type="molecule type" value="Genomic_DNA"/>
</dbReference>
<dbReference type="PROSITE" id="PS50943">
    <property type="entry name" value="HTH_CROC1"/>
    <property type="match status" value="1"/>
</dbReference>
<dbReference type="CDD" id="cd00093">
    <property type="entry name" value="HTH_XRE"/>
    <property type="match status" value="1"/>
</dbReference>
<dbReference type="GeneID" id="29946593"/>
<evidence type="ECO:0000313" key="3">
    <source>
        <dbReference type="Proteomes" id="UP000241426"/>
    </source>
</evidence>
<dbReference type="Gene3D" id="1.10.260.40">
    <property type="entry name" value="lambda repressor-like DNA-binding domains"/>
    <property type="match status" value="1"/>
</dbReference>
<proteinExistence type="predicted"/>
<dbReference type="InterPro" id="IPR010982">
    <property type="entry name" value="Lambda_DNA-bd_dom_sf"/>
</dbReference>
<reference evidence="2 3" key="1">
    <citation type="submission" date="2018-01" db="EMBL/GenBank/DDBJ databases">
        <title>Whole genome sequencing of Histamine producing bacteria.</title>
        <authorList>
            <person name="Butler K."/>
        </authorList>
    </citation>
    <scope>NUCLEOTIDE SEQUENCE [LARGE SCALE GENOMIC DNA]</scope>
    <source>
        <strain evidence="2 3">FS-7.2</strain>
    </source>
</reference>
<dbReference type="SMART" id="SM00530">
    <property type="entry name" value="HTH_XRE"/>
    <property type="match status" value="1"/>
</dbReference>
<dbReference type="InterPro" id="IPR001387">
    <property type="entry name" value="Cro/C1-type_HTH"/>
</dbReference>
<dbReference type="GO" id="GO:0003677">
    <property type="term" value="F:DNA binding"/>
    <property type="evidence" value="ECO:0007669"/>
    <property type="project" value="UniProtKB-KW"/>
</dbReference>
<evidence type="ECO:0000313" key="2">
    <source>
        <dbReference type="EMBL" id="PSU99204.1"/>
    </source>
</evidence>
<accession>A0A2T3KIT1</accession>
<comment type="caution">
    <text evidence="2">The sequence shown here is derived from an EMBL/GenBank/DDBJ whole genome shotgun (WGS) entry which is preliminary data.</text>
</comment>
<dbReference type="AlphaFoldDB" id="A0A0B7JFS2"/>
<dbReference type="PANTHER" id="PTHR46558">
    <property type="entry name" value="TRACRIPTIONAL REGULATORY PROTEIN-RELATED-RELATED"/>
    <property type="match status" value="1"/>
</dbReference>
<dbReference type="RefSeq" id="WP_036789838.1">
    <property type="nucleotide sequence ID" value="NZ_JAUZMV010000002.1"/>
</dbReference>
<keyword evidence="1" id="KW-0238">DNA-binding</keyword>
<name>A0A0B7JFS2_9GAMM</name>
<gene>
    <name evidence="2" type="ORF">C9J27_09560</name>
</gene>
<evidence type="ECO:0000256" key="1">
    <source>
        <dbReference type="ARBA" id="ARBA00023125"/>
    </source>
</evidence>
<dbReference type="Pfam" id="PF01381">
    <property type="entry name" value="HTH_3"/>
    <property type="match status" value="1"/>
</dbReference>
<dbReference type="Proteomes" id="UP000241426">
    <property type="component" value="Unassembled WGS sequence"/>
</dbReference>
<dbReference type="SUPFAM" id="SSF47413">
    <property type="entry name" value="lambda repressor-like DNA-binding domains"/>
    <property type="match status" value="1"/>
</dbReference>
<accession>A0A0B7JFS2</accession>
<sequence length="103" mass="11936">MNIKILKSRYALNLTQKDMALLLGVSRNTYIKIESGIVIPKVDLLLKISKLTNKKIAYFYNNEYRNNEKILTLLDSSKGNKKRIMILCEILLQVEVALNKEHK</sequence>
<organism evidence="2 3">
    <name type="scientific">Photobacterium kishitanii</name>
    <dbReference type="NCBI Taxonomy" id="318456"/>
    <lineage>
        <taxon>Bacteria</taxon>
        <taxon>Pseudomonadati</taxon>
        <taxon>Pseudomonadota</taxon>
        <taxon>Gammaproteobacteria</taxon>
        <taxon>Vibrionales</taxon>
        <taxon>Vibrionaceae</taxon>
        <taxon>Photobacterium</taxon>
    </lineage>
</organism>